<evidence type="ECO:0000256" key="2">
    <source>
        <dbReference type="ARBA" id="ARBA00022664"/>
    </source>
</evidence>
<evidence type="ECO:0000256" key="4">
    <source>
        <dbReference type="ARBA" id="ARBA00023187"/>
    </source>
</evidence>
<dbReference type="GO" id="GO:0005737">
    <property type="term" value="C:cytoplasm"/>
    <property type="evidence" value="ECO:0007669"/>
    <property type="project" value="TreeGrafter"/>
</dbReference>
<evidence type="ECO:0000256" key="3">
    <source>
        <dbReference type="ARBA" id="ARBA00022884"/>
    </source>
</evidence>
<protein>
    <recommendedName>
        <fullName evidence="8">RRM domain-containing protein</fullName>
    </recommendedName>
</protein>
<sequence>MPSRSRSPSRGRPRSITRSLSPRSDVSRSPVRQRRHDSRSVSRSAPTPPRHNGRYRSDSRSWSRGPGRDSRDASESPAPRSTKIVVERLSKNINQDHLYEIFGQFGPIKDLDLPMNRTFGTNRGTAYILFDHEADAEAAISHMHEAQVDGAMINVSIVLPRRKLSPSPPTARRGAAEGFTRVAAVVDSHHHPLVDTATGMTSTDHRQDRLQDHRAVRHLHAVVEVDIVADRSIRIHLVQDPLRLLEGEAAAVEVPEVVDTMEQTTDGVVAVAAWSAMVAVVQREVREIIVDGNGEQCAFGGNCHGKNMVGNGSAFSGSRSG</sequence>
<evidence type="ECO:0000256" key="5">
    <source>
        <dbReference type="ARBA" id="ARBA00023242"/>
    </source>
</evidence>
<dbReference type="GO" id="GO:0003723">
    <property type="term" value="F:RNA binding"/>
    <property type="evidence" value="ECO:0007669"/>
    <property type="project" value="UniProtKB-UniRule"/>
</dbReference>
<dbReference type="PROSITE" id="PS50102">
    <property type="entry name" value="RRM"/>
    <property type="match status" value="1"/>
</dbReference>
<keyword evidence="10" id="KW-1185">Reference proteome</keyword>
<dbReference type="GO" id="GO:0000398">
    <property type="term" value="P:mRNA splicing, via spliceosome"/>
    <property type="evidence" value="ECO:0007669"/>
    <property type="project" value="TreeGrafter"/>
</dbReference>
<organism evidence="9 10">
    <name type="scientific">Claviceps pazoutovae</name>
    <dbReference type="NCBI Taxonomy" id="1649127"/>
    <lineage>
        <taxon>Eukaryota</taxon>
        <taxon>Fungi</taxon>
        <taxon>Dikarya</taxon>
        <taxon>Ascomycota</taxon>
        <taxon>Pezizomycotina</taxon>
        <taxon>Sordariomycetes</taxon>
        <taxon>Hypocreomycetidae</taxon>
        <taxon>Hypocreales</taxon>
        <taxon>Clavicipitaceae</taxon>
        <taxon>Claviceps</taxon>
    </lineage>
</organism>
<feature type="compositionally biased region" description="Basic and acidic residues" evidence="7">
    <location>
        <begin position="55"/>
        <end position="74"/>
    </location>
</feature>
<feature type="region of interest" description="Disordered" evidence="7">
    <location>
        <begin position="1"/>
        <end position="82"/>
    </location>
</feature>
<keyword evidence="2" id="KW-0507">mRNA processing</keyword>
<dbReference type="GO" id="GO:0061574">
    <property type="term" value="C:ASAP complex"/>
    <property type="evidence" value="ECO:0007669"/>
    <property type="project" value="TreeGrafter"/>
</dbReference>
<comment type="caution">
    <text evidence="9">The sequence shown here is derived from an EMBL/GenBank/DDBJ whole genome shotgun (WGS) entry which is preliminary data.</text>
</comment>
<evidence type="ECO:0000256" key="1">
    <source>
        <dbReference type="ARBA" id="ARBA00004123"/>
    </source>
</evidence>
<dbReference type="Proteomes" id="UP000706124">
    <property type="component" value="Unassembled WGS sequence"/>
</dbReference>
<dbReference type="PANTHER" id="PTHR15481:SF0">
    <property type="entry name" value="LD23870P-RELATED"/>
    <property type="match status" value="1"/>
</dbReference>
<dbReference type="SUPFAM" id="SSF54928">
    <property type="entry name" value="RNA-binding domain, RBD"/>
    <property type="match status" value="1"/>
</dbReference>
<feature type="compositionally biased region" description="Low complexity" evidence="7">
    <location>
        <begin position="16"/>
        <end position="30"/>
    </location>
</feature>
<comment type="subcellular location">
    <subcellularLocation>
        <location evidence="1">Nucleus</location>
    </subcellularLocation>
</comment>
<gene>
    <name evidence="9" type="ORF">E4U60_003124</name>
</gene>
<evidence type="ECO:0000259" key="8">
    <source>
        <dbReference type="PROSITE" id="PS50102"/>
    </source>
</evidence>
<proteinExistence type="predicted"/>
<feature type="domain" description="RRM" evidence="8">
    <location>
        <begin position="82"/>
        <end position="160"/>
    </location>
</feature>
<evidence type="ECO:0000313" key="9">
    <source>
        <dbReference type="EMBL" id="KAG5935505.1"/>
    </source>
</evidence>
<dbReference type="AlphaFoldDB" id="A0A9P7MAH5"/>
<name>A0A9P7MAH5_9HYPO</name>
<dbReference type="InterPro" id="IPR012677">
    <property type="entry name" value="Nucleotide-bd_a/b_plait_sf"/>
</dbReference>
<keyword evidence="5" id="KW-0539">Nucleus</keyword>
<dbReference type="GO" id="GO:0005654">
    <property type="term" value="C:nucleoplasm"/>
    <property type="evidence" value="ECO:0007669"/>
    <property type="project" value="TreeGrafter"/>
</dbReference>
<dbReference type="PANTHER" id="PTHR15481">
    <property type="entry name" value="RIBONUCLEIC ACID BINDING PROTEIN S1"/>
    <property type="match status" value="1"/>
</dbReference>
<evidence type="ECO:0000313" key="10">
    <source>
        <dbReference type="Proteomes" id="UP000706124"/>
    </source>
</evidence>
<dbReference type="SMART" id="SM00360">
    <property type="entry name" value="RRM"/>
    <property type="match status" value="1"/>
</dbReference>
<evidence type="ECO:0000256" key="7">
    <source>
        <dbReference type="SAM" id="MobiDB-lite"/>
    </source>
</evidence>
<reference evidence="9 10" key="1">
    <citation type="journal article" date="2020" name="bioRxiv">
        <title>Whole genome comparisons of ergot fungi reveals the divergence and evolution of species within the genus Claviceps are the result of varying mechanisms driving genome evolution and host range expansion.</title>
        <authorList>
            <person name="Wyka S.A."/>
            <person name="Mondo S.J."/>
            <person name="Liu M."/>
            <person name="Dettman J."/>
            <person name="Nalam V."/>
            <person name="Broders K.D."/>
        </authorList>
    </citation>
    <scope>NUCLEOTIDE SEQUENCE [LARGE SCALE GENOMIC DNA]</scope>
    <source>
        <strain evidence="9 10">CCC 1485</strain>
    </source>
</reference>
<dbReference type="Gene3D" id="3.30.70.330">
    <property type="match status" value="1"/>
</dbReference>
<dbReference type="InterPro" id="IPR035979">
    <property type="entry name" value="RBD_domain_sf"/>
</dbReference>
<evidence type="ECO:0000256" key="6">
    <source>
        <dbReference type="PROSITE-ProRule" id="PRU00176"/>
    </source>
</evidence>
<dbReference type="OrthoDB" id="252020at2759"/>
<keyword evidence="4" id="KW-0508">mRNA splicing</keyword>
<dbReference type="InterPro" id="IPR034201">
    <property type="entry name" value="RNPS1_RRM"/>
</dbReference>
<accession>A0A9P7MAH5</accession>
<dbReference type="EMBL" id="SRPO01000253">
    <property type="protein sequence ID" value="KAG5935505.1"/>
    <property type="molecule type" value="Genomic_DNA"/>
</dbReference>
<keyword evidence="3 6" id="KW-0694">RNA-binding</keyword>
<dbReference type="CDD" id="cd12365">
    <property type="entry name" value="RRM_RNPS1"/>
    <property type="match status" value="1"/>
</dbReference>
<dbReference type="Pfam" id="PF00076">
    <property type="entry name" value="RRM_1"/>
    <property type="match status" value="1"/>
</dbReference>
<dbReference type="InterPro" id="IPR000504">
    <property type="entry name" value="RRM_dom"/>
</dbReference>